<dbReference type="PANTHER" id="PTHR24050">
    <property type="entry name" value="PA14 DOMAIN-CONTAINING PROTEIN"/>
    <property type="match status" value="1"/>
</dbReference>
<keyword evidence="4 5" id="KW-1015">Disulfide bond</keyword>
<dbReference type="Proteomes" id="UP000270296">
    <property type="component" value="Unassembled WGS sequence"/>
</dbReference>
<dbReference type="FunFam" id="2.10.25.10:FF:000038">
    <property type="entry name" value="Fibrillin 2"/>
    <property type="match status" value="2"/>
</dbReference>
<evidence type="ECO:0000256" key="4">
    <source>
        <dbReference type="ARBA" id="ARBA00023157"/>
    </source>
</evidence>
<dbReference type="PROSITE" id="PS00010">
    <property type="entry name" value="ASX_HYDROXYL"/>
    <property type="match status" value="4"/>
</dbReference>
<feature type="domain" description="EGF-like" evidence="6">
    <location>
        <begin position="272"/>
        <end position="312"/>
    </location>
</feature>
<dbReference type="InterPro" id="IPR049883">
    <property type="entry name" value="NOTCH1_EGF-like"/>
</dbReference>
<dbReference type="Pfam" id="PF07645">
    <property type="entry name" value="EGF_CA"/>
    <property type="match status" value="4"/>
</dbReference>
<proteinExistence type="predicted"/>
<dbReference type="Gene3D" id="2.10.25.10">
    <property type="entry name" value="Laminin"/>
    <property type="match status" value="5"/>
</dbReference>
<dbReference type="InterPro" id="IPR018097">
    <property type="entry name" value="EGF_Ca-bd_CS"/>
</dbReference>
<gene>
    <name evidence="7" type="ORF">SBAD_LOCUS8287</name>
</gene>
<dbReference type="EMBL" id="UZAM01011446">
    <property type="protein sequence ID" value="VDP16300.1"/>
    <property type="molecule type" value="Genomic_DNA"/>
</dbReference>
<dbReference type="SUPFAM" id="SSF57196">
    <property type="entry name" value="EGF/Laminin"/>
    <property type="match status" value="2"/>
</dbReference>
<dbReference type="PANTHER" id="PTHR24050:SF27">
    <property type="entry name" value="FIBRILLIN-1"/>
    <property type="match status" value="1"/>
</dbReference>
<dbReference type="PROSITE" id="PS01186">
    <property type="entry name" value="EGF_2"/>
    <property type="match status" value="1"/>
</dbReference>
<dbReference type="PROSITE" id="PS01187">
    <property type="entry name" value="EGF_CA"/>
    <property type="match status" value="3"/>
</dbReference>
<dbReference type="GO" id="GO:0005576">
    <property type="term" value="C:extracellular region"/>
    <property type="evidence" value="ECO:0007669"/>
    <property type="project" value="UniProtKB-SubCell"/>
</dbReference>
<protein>
    <recommendedName>
        <fullName evidence="6">EGF-like domain-containing protein</fullName>
    </recommendedName>
</protein>
<organism evidence="7 8">
    <name type="scientific">Soboliphyme baturini</name>
    <dbReference type="NCBI Taxonomy" id="241478"/>
    <lineage>
        <taxon>Eukaryota</taxon>
        <taxon>Metazoa</taxon>
        <taxon>Ecdysozoa</taxon>
        <taxon>Nematoda</taxon>
        <taxon>Enoplea</taxon>
        <taxon>Dorylaimia</taxon>
        <taxon>Dioctophymatida</taxon>
        <taxon>Dioctophymatoidea</taxon>
        <taxon>Soboliphymatidae</taxon>
        <taxon>Soboliphyme</taxon>
    </lineage>
</organism>
<dbReference type="AlphaFoldDB" id="A0A3P8BFR0"/>
<sequence length="448" mass="50043">MYYYLDIDECLTGQRCDVNAICTNTEGSFKCACKERFSGDGFTCKPIDVCSNPMYNPCNLQTTNCVFDNESATSRCNCKPGFMKTTESSTSCEDIDECSPIEPRHMCSMISQTCINTVGSYKCQVKAGYKELMNGTVIEIDECIEAHGNAICEAKNAKCVDKLLDFFCVCDVGFRFMDGLCQNIDECVEKLDNCSSNMVCLDTIGSYLCMCQSGFDLVRRNGMSICSKRHLGCVNNKECPEHSSCNEQVGICNAQPGYELVNNPNLGWIAQDIDECTTSNPCAQCPPPVQCINTEGSYRCVCPDGSKPKACVCENLCNKVKCKWMQKCVMMNAVPECQCKCFNYTSLPRDPLCMLFGNFPNTFQNKEHFYQAMCMNKMLCALPAKQPDIESSANFNYHGKCIGDVNKVRCLHGVKPIMHKGFPICRYSKRTFTYAFAECTKRATASKY</sequence>
<evidence type="ECO:0000313" key="8">
    <source>
        <dbReference type="Proteomes" id="UP000270296"/>
    </source>
</evidence>
<dbReference type="OrthoDB" id="5985519at2759"/>
<dbReference type="InterPro" id="IPR052235">
    <property type="entry name" value="Nephronectin_domain"/>
</dbReference>
<dbReference type="InterPro" id="IPR000152">
    <property type="entry name" value="EGF-type_Asp/Asn_hydroxyl_site"/>
</dbReference>
<keyword evidence="1 5" id="KW-0245">EGF-like domain</keyword>
<dbReference type="SMART" id="SM00179">
    <property type="entry name" value="EGF_CA"/>
    <property type="match status" value="5"/>
</dbReference>
<reference evidence="7 8" key="1">
    <citation type="submission" date="2018-11" db="EMBL/GenBank/DDBJ databases">
        <authorList>
            <consortium name="Pathogen Informatics"/>
        </authorList>
    </citation>
    <scope>NUCLEOTIDE SEQUENCE [LARGE SCALE GENOMIC DNA]</scope>
</reference>
<keyword evidence="3" id="KW-0677">Repeat</keyword>
<dbReference type="CDD" id="cd00054">
    <property type="entry name" value="EGF_CA"/>
    <property type="match status" value="3"/>
</dbReference>
<evidence type="ECO:0000256" key="1">
    <source>
        <dbReference type="ARBA" id="ARBA00022536"/>
    </source>
</evidence>
<dbReference type="SMART" id="SM00181">
    <property type="entry name" value="EGF"/>
    <property type="match status" value="5"/>
</dbReference>
<evidence type="ECO:0000313" key="7">
    <source>
        <dbReference type="EMBL" id="VDP16300.1"/>
    </source>
</evidence>
<feature type="disulfide bond" evidence="5">
    <location>
        <begin position="302"/>
        <end position="311"/>
    </location>
</feature>
<accession>A0A3P8BFR0</accession>
<dbReference type="InterPro" id="IPR024731">
    <property type="entry name" value="NELL2-like_EGF"/>
</dbReference>
<dbReference type="SUPFAM" id="SSF57184">
    <property type="entry name" value="Growth factor receptor domain"/>
    <property type="match status" value="1"/>
</dbReference>
<comment type="caution">
    <text evidence="5">Lacks conserved residue(s) required for the propagation of feature annotation.</text>
</comment>
<dbReference type="Pfam" id="PF12947">
    <property type="entry name" value="EGF_3"/>
    <property type="match status" value="1"/>
</dbReference>
<evidence type="ECO:0000256" key="3">
    <source>
        <dbReference type="ARBA" id="ARBA00022737"/>
    </source>
</evidence>
<keyword evidence="2" id="KW-0732">Signal</keyword>
<dbReference type="InterPro" id="IPR009030">
    <property type="entry name" value="Growth_fac_rcpt_cys_sf"/>
</dbReference>
<evidence type="ECO:0000256" key="5">
    <source>
        <dbReference type="PROSITE-ProRule" id="PRU00076"/>
    </source>
</evidence>
<dbReference type="InterPro" id="IPR001881">
    <property type="entry name" value="EGF-like_Ca-bd_dom"/>
</dbReference>
<evidence type="ECO:0000259" key="6">
    <source>
        <dbReference type="PROSITE" id="PS50026"/>
    </source>
</evidence>
<feature type="domain" description="EGF-like" evidence="6">
    <location>
        <begin position="183"/>
        <end position="221"/>
    </location>
</feature>
<dbReference type="PROSITE" id="PS50026">
    <property type="entry name" value="EGF_3"/>
    <property type="match status" value="3"/>
</dbReference>
<evidence type="ECO:0000256" key="2">
    <source>
        <dbReference type="ARBA" id="ARBA00022729"/>
    </source>
</evidence>
<keyword evidence="8" id="KW-1185">Reference proteome</keyword>
<dbReference type="GO" id="GO:0005509">
    <property type="term" value="F:calcium ion binding"/>
    <property type="evidence" value="ECO:0007669"/>
    <property type="project" value="InterPro"/>
</dbReference>
<dbReference type="InterPro" id="IPR000742">
    <property type="entry name" value="EGF"/>
</dbReference>
<feature type="domain" description="EGF-like" evidence="6">
    <location>
        <begin position="6"/>
        <end position="43"/>
    </location>
</feature>
<name>A0A3P8BFR0_9BILA</name>